<reference evidence="5 6" key="1">
    <citation type="submission" date="2018-03" db="EMBL/GenBank/DDBJ databases">
        <title>Genomic Encyclopedia of Archaeal and Bacterial Type Strains, Phase II (KMG-II): from individual species to whole genera.</title>
        <authorList>
            <person name="Goeker M."/>
        </authorList>
    </citation>
    <scope>NUCLEOTIDE SEQUENCE [LARGE SCALE GENOMIC DNA]</scope>
    <source>
        <strain evidence="5 6">DSM 29328</strain>
    </source>
</reference>
<dbReference type="Pfam" id="PF00392">
    <property type="entry name" value="GntR"/>
    <property type="match status" value="1"/>
</dbReference>
<evidence type="ECO:0000256" key="1">
    <source>
        <dbReference type="ARBA" id="ARBA00023015"/>
    </source>
</evidence>
<dbReference type="PROSITE" id="PS50949">
    <property type="entry name" value="HTH_GNTR"/>
    <property type="match status" value="1"/>
</dbReference>
<dbReference type="GO" id="GO:0003700">
    <property type="term" value="F:DNA-binding transcription factor activity"/>
    <property type="evidence" value="ECO:0007669"/>
    <property type="project" value="InterPro"/>
</dbReference>
<dbReference type="InterPro" id="IPR000524">
    <property type="entry name" value="Tscrpt_reg_HTH_GntR"/>
</dbReference>
<proteinExistence type="predicted"/>
<dbReference type="OrthoDB" id="7620579at2"/>
<dbReference type="SMART" id="SM00895">
    <property type="entry name" value="FCD"/>
    <property type="match status" value="1"/>
</dbReference>
<dbReference type="SUPFAM" id="SSF46785">
    <property type="entry name" value="Winged helix' DNA-binding domain"/>
    <property type="match status" value="1"/>
</dbReference>
<evidence type="ECO:0000313" key="6">
    <source>
        <dbReference type="Proteomes" id="UP000239480"/>
    </source>
</evidence>
<dbReference type="InterPro" id="IPR011711">
    <property type="entry name" value="GntR_C"/>
</dbReference>
<dbReference type="AlphaFoldDB" id="A0A2T0REZ7"/>
<gene>
    <name evidence="5" type="ORF">CLV78_1192</name>
</gene>
<evidence type="ECO:0000313" key="5">
    <source>
        <dbReference type="EMBL" id="PRY19670.1"/>
    </source>
</evidence>
<dbReference type="Gene3D" id="1.20.120.530">
    <property type="entry name" value="GntR ligand-binding domain-like"/>
    <property type="match status" value="1"/>
</dbReference>
<dbReference type="PANTHER" id="PTHR43537">
    <property type="entry name" value="TRANSCRIPTIONAL REGULATOR, GNTR FAMILY"/>
    <property type="match status" value="1"/>
</dbReference>
<dbReference type="PANTHER" id="PTHR43537:SF51">
    <property type="entry name" value="HTH-TYPE TRANSCRIPTIONAL REGULATOR LGOR-RELATED"/>
    <property type="match status" value="1"/>
</dbReference>
<dbReference type="Proteomes" id="UP000239480">
    <property type="component" value="Unassembled WGS sequence"/>
</dbReference>
<organism evidence="5 6">
    <name type="scientific">Aliiruegeria haliotis</name>
    <dbReference type="NCBI Taxonomy" id="1280846"/>
    <lineage>
        <taxon>Bacteria</taxon>
        <taxon>Pseudomonadati</taxon>
        <taxon>Pseudomonadota</taxon>
        <taxon>Alphaproteobacteria</taxon>
        <taxon>Rhodobacterales</taxon>
        <taxon>Roseobacteraceae</taxon>
        <taxon>Aliiruegeria</taxon>
    </lineage>
</organism>
<dbReference type="EMBL" id="PVTD01000019">
    <property type="protein sequence ID" value="PRY19670.1"/>
    <property type="molecule type" value="Genomic_DNA"/>
</dbReference>
<sequence>MFNQQSLAEQVQQFLRDQIISGEIEPGERIDPKALAKDHAISPMPVRDAMRMLDQEGFLEVSPRRGVFVAQMTRIDLKEIFELRIALECMAVRLSVTRIPEAEAASTLAAYCELGRLPNGDERNARLSEVDNLVHSVCIKHCGNSRLIRQMHNLQDMIRWAQSTTIQYLKEPFETTLPEHIRICEALVQRNGPEAEAAMESHLSTTSQRIQDHLIRLEQKGGEQ</sequence>
<dbReference type="GO" id="GO:0003677">
    <property type="term" value="F:DNA binding"/>
    <property type="evidence" value="ECO:0007669"/>
    <property type="project" value="UniProtKB-KW"/>
</dbReference>
<keyword evidence="6" id="KW-1185">Reference proteome</keyword>
<feature type="domain" description="HTH gntR-type" evidence="4">
    <location>
        <begin position="5"/>
        <end position="72"/>
    </location>
</feature>
<dbReference type="CDD" id="cd07377">
    <property type="entry name" value="WHTH_GntR"/>
    <property type="match status" value="1"/>
</dbReference>
<evidence type="ECO:0000256" key="3">
    <source>
        <dbReference type="ARBA" id="ARBA00023163"/>
    </source>
</evidence>
<comment type="caution">
    <text evidence="5">The sequence shown here is derived from an EMBL/GenBank/DDBJ whole genome shotgun (WGS) entry which is preliminary data.</text>
</comment>
<dbReference type="InterPro" id="IPR008920">
    <property type="entry name" value="TF_FadR/GntR_C"/>
</dbReference>
<accession>A0A2T0REZ7</accession>
<dbReference type="SUPFAM" id="SSF48008">
    <property type="entry name" value="GntR ligand-binding domain-like"/>
    <property type="match status" value="1"/>
</dbReference>
<keyword evidence="1" id="KW-0805">Transcription regulation</keyword>
<dbReference type="Gene3D" id="1.10.10.10">
    <property type="entry name" value="Winged helix-like DNA-binding domain superfamily/Winged helix DNA-binding domain"/>
    <property type="match status" value="1"/>
</dbReference>
<keyword evidence="2" id="KW-0238">DNA-binding</keyword>
<name>A0A2T0REZ7_9RHOB</name>
<dbReference type="SMART" id="SM00345">
    <property type="entry name" value="HTH_GNTR"/>
    <property type="match status" value="1"/>
</dbReference>
<protein>
    <submittedName>
        <fullName evidence="5">GntR family transcriptional regulator</fullName>
    </submittedName>
</protein>
<keyword evidence="3" id="KW-0804">Transcription</keyword>
<dbReference type="Pfam" id="PF07729">
    <property type="entry name" value="FCD"/>
    <property type="match status" value="1"/>
</dbReference>
<dbReference type="InterPro" id="IPR036390">
    <property type="entry name" value="WH_DNA-bd_sf"/>
</dbReference>
<evidence type="ECO:0000256" key="2">
    <source>
        <dbReference type="ARBA" id="ARBA00023125"/>
    </source>
</evidence>
<dbReference type="InterPro" id="IPR036388">
    <property type="entry name" value="WH-like_DNA-bd_sf"/>
</dbReference>
<evidence type="ECO:0000259" key="4">
    <source>
        <dbReference type="PROSITE" id="PS50949"/>
    </source>
</evidence>
<dbReference type="RefSeq" id="WP_106208304.1">
    <property type="nucleotide sequence ID" value="NZ_PVTD01000019.1"/>
</dbReference>